<dbReference type="AlphaFoldDB" id="A0A310SU69"/>
<sequence length="55" mass="6506">MGKKLTLVTGHLFKSMLQRSCDHGLRLSSQCHLTLQHFRPRLFKIPYYNSFLRLS</sequence>
<keyword evidence="2" id="KW-1185">Reference proteome</keyword>
<evidence type="ECO:0000313" key="2">
    <source>
        <dbReference type="Proteomes" id="UP000250275"/>
    </source>
</evidence>
<evidence type="ECO:0000313" key="1">
    <source>
        <dbReference type="EMBL" id="OAD60889.1"/>
    </source>
</evidence>
<proteinExistence type="predicted"/>
<dbReference type="Proteomes" id="UP000250275">
    <property type="component" value="Unassembled WGS sequence"/>
</dbReference>
<accession>A0A310SU69</accession>
<dbReference type="EMBL" id="KQ760287">
    <property type="protein sequence ID" value="OAD60889.1"/>
    <property type="molecule type" value="Genomic_DNA"/>
</dbReference>
<name>A0A310SU69_9HYME</name>
<protein>
    <submittedName>
        <fullName evidence="1">Uncharacterized protein</fullName>
    </submittedName>
</protein>
<reference evidence="1 2" key="1">
    <citation type="submission" date="2015-07" db="EMBL/GenBank/DDBJ databases">
        <title>The genome of Eufriesea mexicana.</title>
        <authorList>
            <person name="Pan H."/>
            <person name="Kapheim K."/>
        </authorList>
    </citation>
    <scope>NUCLEOTIDE SEQUENCE [LARGE SCALE GENOMIC DNA]</scope>
    <source>
        <strain evidence="1">0111107269</strain>
        <tissue evidence="1">Whole body</tissue>
    </source>
</reference>
<gene>
    <name evidence="1" type="ORF">WN48_03998</name>
</gene>
<organism evidence="1 2">
    <name type="scientific">Eufriesea mexicana</name>
    <dbReference type="NCBI Taxonomy" id="516756"/>
    <lineage>
        <taxon>Eukaryota</taxon>
        <taxon>Metazoa</taxon>
        <taxon>Ecdysozoa</taxon>
        <taxon>Arthropoda</taxon>
        <taxon>Hexapoda</taxon>
        <taxon>Insecta</taxon>
        <taxon>Pterygota</taxon>
        <taxon>Neoptera</taxon>
        <taxon>Endopterygota</taxon>
        <taxon>Hymenoptera</taxon>
        <taxon>Apocrita</taxon>
        <taxon>Aculeata</taxon>
        <taxon>Apoidea</taxon>
        <taxon>Anthophila</taxon>
        <taxon>Apidae</taxon>
        <taxon>Eufriesea</taxon>
    </lineage>
</organism>